<feature type="transmembrane region" description="Helical" evidence="2">
    <location>
        <begin position="319"/>
        <end position="337"/>
    </location>
</feature>
<dbReference type="Proteomes" id="UP001190700">
    <property type="component" value="Unassembled WGS sequence"/>
</dbReference>
<dbReference type="EMBL" id="LGRX02033597">
    <property type="protein sequence ID" value="KAK3240589.1"/>
    <property type="molecule type" value="Genomic_DNA"/>
</dbReference>
<sequence length="448" mass="49943">MSEERGALGAAQECNARHWERIAELHGEDQRRTQPQRSNPWSPRAVMRKARKAAKAGFFMILAVHPLIAIVLTPFSAALSRAERIMLQVNTFIILLALALFFSYTKAVNCCIDAKDHLGCPDSGDVFGACLGFSTCPMVFVSGKNGLRPAELPAWDWEHCDAFPTDDLFGRLLVVVIMVMTLLPINAFFQALFTLTTSMPVPLCWRSQPTRDKQTSKRLGPLASTALHIVATLLYAFLETFSRFNKAVALLIVSLVTLIVSPVQHISQAFRRLYKRFKVFTRWSDFTRIQHDSKDTMRAQMLETIQQYVAPAVDGSVEVMGYLLLVSFWGCLTWVLAAQGAILRKTMAEDAQVKVIELWVIAAISENFGVAAVHLMGMKLGAVWIGSRFQAALDGQFRIATWYEEYVVKTFEQELRNNDDGDEEEYEGDAADAEMDTGDDGGGLDVAV</sequence>
<evidence type="ECO:0000256" key="2">
    <source>
        <dbReference type="SAM" id="Phobius"/>
    </source>
</evidence>
<feature type="transmembrane region" description="Helical" evidence="2">
    <location>
        <begin position="172"/>
        <end position="193"/>
    </location>
</feature>
<dbReference type="AlphaFoldDB" id="A0AAE0BRJ9"/>
<feature type="region of interest" description="Disordered" evidence="1">
    <location>
        <begin position="418"/>
        <end position="448"/>
    </location>
</feature>
<protein>
    <submittedName>
        <fullName evidence="3">Uncharacterized protein</fullName>
    </submittedName>
</protein>
<comment type="caution">
    <text evidence="3">The sequence shown here is derived from an EMBL/GenBank/DDBJ whole genome shotgun (WGS) entry which is preliminary data.</text>
</comment>
<feature type="compositionally biased region" description="Acidic residues" evidence="1">
    <location>
        <begin position="420"/>
        <end position="439"/>
    </location>
</feature>
<keyword evidence="2" id="KW-1133">Transmembrane helix</keyword>
<feature type="transmembrane region" description="Helical" evidence="2">
    <location>
        <begin position="57"/>
        <end position="79"/>
    </location>
</feature>
<keyword evidence="2" id="KW-0472">Membrane</keyword>
<evidence type="ECO:0000313" key="4">
    <source>
        <dbReference type="Proteomes" id="UP001190700"/>
    </source>
</evidence>
<reference evidence="3 4" key="1">
    <citation type="journal article" date="2015" name="Genome Biol. Evol.">
        <title>Comparative Genomics of a Bacterivorous Green Alga Reveals Evolutionary Causalities and Consequences of Phago-Mixotrophic Mode of Nutrition.</title>
        <authorList>
            <person name="Burns J.A."/>
            <person name="Paasch A."/>
            <person name="Narechania A."/>
            <person name="Kim E."/>
        </authorList>
    </citation>
    <scope>NUCLEOTIDE SEQUENCE [LARGE SCALE GENOMIC DNA]</scope>
    <source>
        <strain evidence="3 4">PLY_AMNH</strain>
    </source>
</reference>
<feature type="region of interest" description="Disordered" evidence="1">
    <location>
        <begin position="25"/>
        <end position="45"/>
    </location>
</feature>
<evidence type="ECO:0000256" key="1">
    <source>
        <dbReference type="SAM" id="MobiDB-lite"/>
    </source>
</evidence>
<keyword evidence="2" id="KW-0812">Transmembrane</keyword>
<feature type="transmembrane region" description="Helical" evidence="2">
    <location>
        <begin position="247"/>
        <end position="267"/>
    </location>
</feature>
<accession>A0AAE0BRJ9</accession>
<organism evidence="3 4">
    <name type="scientific">Cymbomonas tetramitiformis</name>
    <dbReference type="NCBI Taxonomy" id="36881"/>
    <lineage>
        <taxon>Eukaryota</taxon>
        <taxon>Viridiplantae</taxon>
        <taxon>Chlorophyta</taxon>
        <taxon>Pyramimonadophyceae</taxon>
        <taxon>Pyramimonadales</taxon>
        <taxon>Pyramimonadaceae</taxon>
        <taxon>Cymbomonas</taxon>
    </lineage>
</organism>
<proteinExistence type="predicted"/>
<name>A0AAE0BRJ9_9CHLO</name>
<feature type="transmembrane region" description="Helical" evidence="2">
    <location>
        <begin position="85"/>
        <end position="105"/>
    </location>
</feature>
<keyword evidence="4" id="KW-1185">Reference proteome</keyword>
<feature type="transmembrane region" description="Helical" evidence="2">
    <location>
        <begin position="219"/>
        <end position="238"/>
    </location>
</feature>
<evidence type="ECO:0000313" key="3">
    <source>
        <dbReference type="EMBL" id="KAK3240589.1"/>
    </source>
</evidence>
<gene>
    <name evidence="3" type="ORF">CYMTET_49574</name>
</gene>